<dbReference type="SUPFAM" id="SSF54211">
    <property type="entry name" value="Ribosomal protein S5 domain 2-like"/>
    <property type="match status" value="1"/>
</dbReference>
<dbReference type="Gene3D" id="3.30.230.10">
    <property type="match status" value="1"/>
</dbReference>
<proteinExistence type="inferred from homology"/>
<dbReference type="GO" id="GO:0030163">
    <property type="term" value="P:protein catabolic process"/>
    <property type="evidence" value="ECO:0007669"/>
    <property type="project" value="InterPro"/>
</dbReference>
<keyword evidence="4" id="KW-1185">Reference proteome</keyword>
<gene>
    <name evidence="3" type="ORF">E4665_00495</name>
</gene>
<dbReference type="InterPro" id="IPR027065">
    <property type="entry name" value="Lon_Prtase"/>
</dbReference>
<dbReference type="PROSITE" id="PS51786">
    <property type="entry name" value="LON_PROTEOLYTIC"/>
    <property type="match status" value="1"/>
</dbReference>
<sequence length="340" mass="37283">MQRKKRLFLQAFVIIAVVILAACYMIRLPYFVQSPGKAQSMTRLVTVKGGHPVNGDYSLVYIYLGQANIYEYLWAKFDGNKYTTLINENEIKMPNENDQAYNLRQENYMDEAQQSAAYTAYKEAGKKPKLIQQGALVLGVIPGMPGARTLKTGDLIIGMDHHKIKSSANLVALLKNMRPGDKVNLTIIRGKQTIQAEIPISRFPKNMAGSGEKQGLGIYPSDQFKVQVAPPVRFNIKNIGGPSAGLMMTLDIYDQLTGQDLAKGRNIAGTGTIELDGSVGPIGGIEEKIVGADKSGVKIFFAPVADHEYEAAEKTAKAIGSHMKIVPVRTFSDAKNYLLK</sequence>
<dbReference type="Gene3D" id="2.30.42.10">
    <property type="match status" value="1"/>
</dbReference>
<dbReference type="InterPro" id="IPR020568">
    <property type="entry name" value="Ribosomal_Su5_D2-typ_SF"/>
</dbReference>
<name>A0A4Z0GT81_9BACL</name>
<evidence type="ECO:0000259" key="2">
    <source>
        <dbReference type="PROSITE" id="PS51786"/>
    </source>
</evidence>
<dbReference type="GO" id="GO:0004252">
    <property type="term" value="F:serine-type endopeptidase activity"/>
    <property type="evidence" value="ECO:0007669"/>
    <property type="project" value="UniProtKB-UniRule"/>
</dbReference>
<accession>A0A4Z0GT81</accession>
<dbReference type="InterPro" id="IPR001478">
    <property type="entry name" value="PDZ"/>
</dbReference>
<dbReference type="EC" id="3.4.21.53" evidence="1"/>
<dbReference type="SMART" id="SM00228">
    <property type="entry name" value="PDZ"/>
    <property type="match status" value="1"/>
</dbReference>
<dbReference type="SUPFAM" id="SSF50156">
    <property type="entry name" value="PDZ domain-like"/>
    <property type="match status" value="1"/>
</dbReference>
<dbReference type="OrthoDB" id="2356897at2"/>
<feature type="active site" evidence="1">
    <location>
        <position position="288"/>
    </location>
</feature>
<evidence type="ECO:0000256" key="1">
    <source>
        <dbReference type="PROSITE-ProRule" id="PRU01122"/>
    </source>
</evidence>
<dbReference type="GO" id="GO:0006508">
    <property type="term" value="P:proteolysis"/>
    <property type="evidence" value="ECO:0007669"/>
    <property type="project" value="UniProtKB-KW"/>
</dbReference>
<comment type="similarity">
    <text evidence="1">Belongs to the peptidase S16 family.</text>
</comment>
<dbReference type="CDD" id="cd06779">
    <property type="entry name" value="cpPDZ_Deg_HtrA-like"/>
    <property type="match status" value="1"/>
</dbReference>
<keyword evidence="1" id="KW-0378">Hydrolase</keyword>
<dbReference type="NCBIfam" id="NF041438">
    <property type="entry name" value="SepM_fam_S16"/>
    <property type="match status" value="1"/>
</dbReference>
<reference evidence="3 4" key="1">
    <citation type="journal article" date="2015" name="Int. J. Syst. Evol. Microbiol.">
        <title>Sporolactobacillus shoreae sp. nov. and Sporolactobacillus spathodeae sp. nov., two spore-forming lactic acid bacteria isolated from tree barks in Thailand.</title>
        <authorList>
            <person name="Thamacharoensuk T."/>
            <person name="Kitahara M."/>
            <person name="Ohkuma M."/>
            <person name="Thongchul N."/>
            <person name="Tanasupawat S."/>
        </authorList>
    </citation>
    <scope>NUCLEOTIDE SEQUENCE [LARGE SCALE GENOMIC DNA]</scope>
    <source>
        <strain evidence="3 4">BK92</strain>
    </source>
</reference>
<organism evidence="3 4">
    <name type="scientific">Sporolactobacillus shoreae</name>
    <dbReference type="NCBI Taxonomy" id="1465501"/>
    <lineage>
        <taxon>Bacteria</taxon>
        <taxon>Bacillati</taxon>
        <taxon>Bacillota</taxon>
        <taxon>Bacilli</taxon>
        <taxon>Bacillales</taxon>
        <taxon>Sporolactobacillaceae</taxon>
        <taxon>Sporolactobacillus</taxon>
    </lineage>
</organism>
<dbReference type="Pfam" id="PF05362">
    <property type="entry name" value="Lon_C"/>
    <property type="match status" value="1"/>
</dbReference>
<dbReference type="AlphaFoldDB" id="A0A4Z0GT81"/>
<dbReference type="InterPro" id="IPR008269">
    <property type="entry name" value="Lon_proteolytic"/>
</dbReference>
<dbReference type="PANTHER" id="PTHR10046">
    <property type="entry name" value="ATP DEPENDENT LON PROTEASE FAMILY MEMBER"/>
    <property type="match status" value="1"/>
</dbReference>
<dbReference type="Proteomes" id="UP000298347">
    <property type="component" value="Unassembled WGS sequence"/>
</dbReference>
<keyword evidence="1" id="KW-0645">Protease</keyword>
<evidence type="ECO:0000313" key="3">
    <source>
        <dbReference type="EMBL" id="TGB00191.1"/>
    </source>
</evidence>
<dbReference type="RefSeq" id="WP_135346837.1">
    <property type="nucleotide sequence ID" value="NZ_SRJD01000001.1"/>
</dbReference>
<comment type="caution">
    <text evidence="3">The sequence shown here is derived from an EMBL/GenBank/DDBJ whole genome shotgun (WGS) entry which is preliminary data.</text>
</comment>
<dbReference type="GO" id="GO:0004176">
    <property type="term" value="F:ATP-dependent peptidase activity"/>
    <property type="evidence" value="ECO:0007669"/>
    <property type="project" value="UniProtKB-UniRule"/>
</dbReference>
<comment type="catalytic activity">
    <reaction evidence="1">
        <text>Hydrolysis of proteins in presence of ATP.</text>
        <dbReference type="EC" id="3.4.21.53"/>
    </reaction>
</comment>
<evidence type="ECO:0000313" key="4">
    <source>
        <dbReference type="Proteomes" id="UP000298347"/>
    </source>
</evidence>
<dbReference type="InterPro" id="IPR036034">
    <property type="entry name" value="PDZ_sf"/>
</dbReference>
<feature type="active site" evidence="1">
    <location>
        <position position="243"/>
    </location>
</feature>
<feature type="domain" description="Lon proteolytic" evidence="2">
    <location>
        <begin position="238"/>
        <end position="340"/>
    </location>
</feature>
<protein>
    <recommendedName>
        <fullName evidence="1">endopeptidase La</fullName>
        <ecNumber evidence="1">3.4.21.53</ecNumber>
    </recommendedName>
</protein>
<dbReference type="PROSITE" id="PS51257">
    <property type="entry name" value="PROKAR_LIPOPROTEIN"/>
    <property type="match status" value="1"/>
</dbReference>
<dbReference type="InterPro" id="IPR014721">
    <property type="entry name" value="Ribsml_uS5_D2-typ_fold_subgr"/>
</dbReference>
<dbReference type="EMBL" id="SRJD01000001">
    <property type="protein sequence ID" value="TGB00191.1"/>
    <property type="molecule type" value="Genomic_DNA"/>
</dbReference>
<dbReference type="GO" id="GO:0005524">
    <property type="term" value="F:ATP binding"/>
    <property type="evidence" value="ECO:0007669"/>
    <property type="project" value="InterPro"/>
</dbReference>
<keyword evidence="1" id="KW-0720">Serine protease</keyword>
<dbReference type="Pfam" id="PF13180">
    <property type="entry name" value="PDZ_2"/>
    <property type="match status" value="1"/>
</dbReference>